<gene>
    <name evidence="2" type="ORF">GOP47_0008155</name>
</gene>
<evidence type="ECO:0000313" key="2">
    <source>
        <dbReference type="EMBL" id="KAI5076090.1"/>
    </source>
</evidence>
<name>A0A9D4ZKE3_ADICA</name>
<organism evidence="2 3">
    <name type="scientific">Adiantum capillus-veneris</name>
    <name type="common">Maidenhair fern</name>
    <dbReference type="NCBI Taxonomy" id="13818"/>
    <lineage>
        <taxon>Eukaryota</taxon>
        <taxon>Viridiplantae</taxon>
        <taxon>Streptophyta</taxon>
        <taxon>Embryophyta</taxon>
        <taxon>Tracheophyta</taxon>
        <taxon>Polypodiopsida</taxon>
        <taxon>Polypodiidae</taxon>
        <taxon>Polypodiales</taxon>
        <taxon>Pteridineae</taxon>
        <taxon>Pteridaceae</taxon>
        <taxon>Vittarioideae</taxon>
        <taxon>Adiantum</taxon>
    </lineage>
</organism>
<comment type="caution">
    <text evidence="2">The sequence shown here is derived from an EMBL/GenBank/DDBJ whole genome shotgun (WGS) entry which is preliminary data.</text>
</comment>
<dbReference type="AlphaFoldDB" id="A0A9D4ZKE3"/>
<evidence type="ECO:0000256" key="1">
    <source>
        <dbReference type="SAM" id="Coils"/>
    </source>
</evidence>
<proteinExistence type="predicted"/>
<sequence length="211" mass="23816">MTRARILSYDSMRNSDWEDLVFAVNQEIKGSFNPEHARNRIDTLKKVHKKELSKQNSNGSVPSTWIFFDMCDELWGKTPKCSGIAGALDSESHRPVPSTLDTPIDLDGVDGGSGQNLQPDFVDLDGVFGKKVKQPKKSSLGTVAKTMGDGMKQMCEAYERAEDKKTSTLQELESARMLHEERLARIREEEETKRHQIFLEIAKLISKKSDQ</sequence>
<feature type="coiled-coil region" evidence="1">
    <location>
        <begin position="155"/>
        <end position="189"/>
    </location>
</feature>
<dbReference type="PANTHER" id="PTHR31307:SF4">
    <property type="entry name" value="TRIHELIX TRANSCRIPTION FACTOR ASIL2"/>
    <property type="match status" value="1"/>
</dbReference>
<keyword evidence="1" id="KW-0175">Coiled coil</keyword>
<dbReference type="Proteomes" id="UP000886520">
    <property type="component" value="Chromosome 8"/>
</dbReference>
<dbReference type="InterPro" id="IPR044823">
    <property type="entry name" value="ASIL1/2-like"/>
</dbReference>
<reference evidence="2" key="1">
    <citation type="submission" date="2021-01" db="EMBL/GenBank/DDBJ databases">
        <title>Adiantum capillus-veneris genome.</title>
        <authorList>
            <person name="Fang Y."/>
            <person name="Liao Q."/>
        </authorList>
    </citation>
    <scope>NUCLEOTIDE SEQUENCE</scope>
    <source>
        <strain evidence="2">H3</strain>
        <tissue evidence="2">Leaf</tissue>
    </source>
</reference>
<dbReference type="EMBL" id="JABFUD020000008">
    <property type="protein sequence ID" value="KAI5076090.1"/>
    <property type="molecule type" value="Genomic_DNA"/>
</dbReference>
<accession>A0A9D4ZKE3</accession>
<dbReference type="OrthoDB" id="2019351at2759"/>
<evidence type="ECO:0000313" key="3">
    <source>
        <dbReference type="Proteomes" id="UP000886520"/>
    </source>
</evidence>
<protein>
    <submittedName>
        <fullName evidence="2">Uncharacterized protein</fullName>
    </submittedName>
</protein>
<keyword evidence="3" id="KW-1185">Reference proteome</keyword>
<dbReference type="PANTHER" id="PTHR31307">
    <property type="entry name" value="TRIHELIX TRANSCRIPTION FACTOR ASIL2"/>
    <property type="match status" value="1"/>
</dbReference>